<feature type="compositionally biased region" description="Low complexity" evidence="1">
    <location>
        <begin position="123"/>
        <end position="159"/>
    </location>
</feature>
<dbReference type="OrthoDB" id="3622864at2"/>
<dbReference type="Pfam" id="PF24201">
    <property type="entry name" value="DUF7426"/>
    <property type="match status" value="1"/>
</dbReference>
<feature type="region of interest" description="Disordered" evidence="1">
    <location>
        <begin position="114"/>
        <end position="167"/>
    </location>
</feature>
<evidence type="ECO:0000259" key="2">
    <source>
        <dbReference type="Pfam" id="PF24201"/>
    </source>
</evidence>
<keyword evidence="4" id="KW-1185">Reference proteome</keyword>
<sequence>MAFTELDEFFDDTITLPIGGKPYIIDGVSGEDGLWAQRLVDAIERAKKEEDVDVGKLDDGDERLLYQRMLGDTFDEMLSDKVKWAKIGHAAMTVFFWTTQNKTVAEQYWQAGGDPEALGSAEPTPNRASRRASAAAARSTRSPAPTNGTRARSTSAAKKPASRSKKS</sequence>
<dbReference type="Proteomes" id="UP000294513">
    <property type="component" value="Unassembled WGS sequence"/>
</dbReference>
<dbReference type="RefSeq" id="WP_131892674.1">
    <property type="nucleotide sequence ID" value="NZ_SMKU01000049.1"/>
</dbReference>
<evidence type="ECO:0000313" key="3">
    <source>
        <dbReference type="EMBL" id="TDD90772.1"/>
    </source>
</evidence>
<feature type="domain" description="DUF7426" evidence="2">
    <location>
        <begin position="5"/>
        <end position="143"/>
    </location>
</feature>
<evidence type="ECO:0000256" key="1">
    <source>
        <dbReference type="SAM" id="MobiDB-lite"/>
    </source>
</evidence>
<gene>
    <name evidence="3" type="ORF">E1298_12790</name>
</gene>
<accession>A0A4R5C202</accession>
<comment type="caution">
    <text evidence="3">The sequence shown here is derived from an EMBL/GenBank/DDBJ whole genome shotgun (WGS) entry which is preliminary data.</text>
</comment>
<protein>
    <recommendedName>
        <fullName evidence="2">DUF7426 domain-containing protein</fullName>
    </recommendedName>
</protein>
<dbReference type="EMBL" id="SMKU01000049">
    <property type="protein sequence ID" value="TDD90772.1"/>
    <property type="molecule type" value="Genomic_DNA"/>
</dbReference>
<dbReference type="InterPro" id="IPR055849">
    <property type="entry name" value="DUF7426"/>
</dbReference>
<evidence type="ECO:0000313" key="4">
    <source>
        <dbReference type="Proteomes" id="UP000294513"/>
    </source>
</evidence>
<reference evidence="3 4" key="1">
    <citation type="submission" date="2019-03" db="EMBL/GenBank/DDBJ databases">
        <title>Draft genome sequences of novel Actinobacteria.</title>
        <authorList>
            <person name="Sahin N."/>
            <person name="Ay H."/>
            <person name="Saygin H."/>
        </authorList>
    </citation>
    <scope>NUCLEOTIDE SEQUENCE [LARGE SCALE GENOMIC DNA]</scope>
    <source>
        <strain evidence="3 4">H3C3</strain>
    </source>
</reference>
<dbReference type="AlphaFoldDB" id="A0A4R5C202"/>
<organism evidence="3 4">
    <name type="scientific">Actinomadura rubrisoli</name>
    <dbReference type="NCBI Taxonomy" id="2530368"/>
    <lineage>
        <taxon>Bacteria</taxon>
        <taxon>Bacillati</taxon>
        <taxon>Actinomycetota</taxon>
        <taxon>Actinomycetes</taxon>
        <taxon>Streptosporangiales</taxon>
        <taxon>Thermomonosporaceae</taxon>
        <taxon>Actinomadura</taxon>
    </lineage>
</organism>
<proteinExistence type="predicted"/>
<name>A0A4R5C202_9ACTN</name>